<dbReference type="EMBL" id="JADIMB010000085">
    <property type="protein sequence ID" value="MBO8471291.1"/>
    <property type="molecule type" value="Genomic_DNA"/>
</dbReference>
<keyword evidence="2 4" id="KW-0819">tRNA processing</keyword>
<dbReference type="HAMAP" id="MF_00171">
    <property type="entry name" value="TruA"/>
    <property type="match status" value="1"/>
</dbReference>
<dbReference type="PIRSF" id="PIRSF001430">
    <property type="entry name" value="tRNA_psdUrid_synth"/>
    <property type="match status" value="1"/>
</dbReference>
<dbReference type="FunFam" id="3.30.70.580:FF:000001">
    <property type="entry name" value="tRNA pseudouridine synthase A"/>
    <property type="match status" value="1"/>
</dbReference>
<gene>
    <name evidence="4 9" type="primary">truA</name>
    <name evidence="9" type="ORF">IAB82_05795</name>
</gene>
<dbReference type="Gene3D" id="3.30.70.580">
    <property type="entry name" value="Pseudouridine synthase I, catalytic domain, N-terminal subdomain"/>
    <property type="match status" value="1"/>
</dbReference>
<comment type="catalytic activity">
    <reaction evidence="4 7">
        <text>uridine(38/39/40) in tRNA = pseudouridine(38/39/40) in tRNA</text>
        <dbReference type="Rhea" id="RHEA:22376"/>
        <dbReference type="Rhea" id="RHEA-COMP:10085"/>
        <dbReference type="Rhea" id="RHEA-COMP:10087"/>
        <dbReference type="ChEBI" id="CHEBI:65314"/>
        <dbReference type="ChEBI" id="CHEBI:65315"/>
        <dbReference type="EC" id="5.4.99.12"/>
    </reaction>
</comment>
<dbReference type="Proteomes" id="UP000823603">
    <property type="component" value="Unassembled WGS sequence"/>
</dbReference>
<dbReference type="SUPFAM" id="SSF55120">
    <property type="entry name" value="Pseudouridine synthase"/>
    <property type="match status" value="1"/>
</dbReference>
<dbReference type="EC" id="5.4.99.12" evidence="4"/>
<evidence type="ECO:0000256" key="1">
    <source>
        <dbReference type="ARBA" id="ARBA00009375"/>
    </source>
</evidence>
<accession>A0A9D9IFM2</accession>
<dbReference type="InterPro" id="IPR020094">
    <property type="entry name" value="TruA/RsuA/RluB/E/F_N"/>
</dbReference>
<evidence type="ECO:0000256" key="5">
    <source>
        <dbReference type="PIRSR" id="PIRSR001430-1"/>
    </source>
</evidence>
<dbReference type="InterPro" id="IPR020095">
    <property type="entry name" value="PsdUridine_synth_TruA_C"/>
</dbReference>
<evidence type="ECO:0000313" key="9">
    <source>
        <dbReference type="EMBL" id="MBO8471291.1"/>
    </source>
</evidence>
<dbReference type="GO" id="GO:0031119">
    <property type="term" value="P:tRNA pseudouridine synthesis"/>
    <property type="evidence" value="ECO:0007669"/>
    <property type="project" value="UniProtKB-UniRule"/>
</dbReference>
<feature type="domain" description="Pseudouridine synthase I TruA alpha/beta" evidence="8">
    <location>
        <begin position="142"/>
        <end position="258"/>
    </location>
</feature>
<reference evidence="9" key="1">
    <citation type="submission" date="2020-10" db="EMBL/GenBank/DDBJ databases">
        <authorList>
            <person name="Gilroy R."/>
        </authorList>
    </citation>
    <scope>NUCLEOTIDE SEQUENCE</scope>
    <source>
        <strain evidence="9">B2-22910</strain>
    </source>
</reference>
<evidence type="ECO:0000256" key="3">
    <source>
        <dbReference type="ARBA" id="ARBA00023235"/>
    </source>
</evidence>
<dbReference type="Pfam" id="PF01416">
    <property type="entry name" value="PseudoU_synth_1"/>
    <property type="match status" value="1"/>
</dbReference>
<comment type="subunit">
    <text evidence="4">Homodimer.</text>
</comment>
<evidence type="ECO:0000256" key="7">
    <source>
        <dbReference type="RuleBase" id="RU003792"/>
    </source>
</evidence>
<keyword evidence="3 4" id="KW-0413">Isomerase</keyword>
<dbReference type="InterPro" id="IPR020097">
    <property type="entry name" value="PsdUridine_synth_TruA_a/b_dom"/>
</dbReference>
<evidence type="ECO:0000256" key="4">
    <source>
        <dbReference type="HAMAP-Rule" id="MF_00171"/>
    </source>
</evidence>
<protein>
    <recommendedName>
        <fullName evidence="4">tRNA pseudouridine synthase A</fullName>
        <ecNumber evidence="4">5.4.99.12</ecNumber>
    </recommendedName>
    <alternativeName>
        <fullName evidence="4">tRNA pseudouridine(38-40) synthase</fullName>
    </alternativeName>
    <alternativeName>
        <fullName evidence="4">tRNA pseudouridylate synthase I</fullName>
    </alternativeName>
    <alternativeName>
        <fullName evidence="4">tRNA-uridine isomerase I</fullName>
    </alternativeName>
</protein>
<dbReference type="CDD" id="cd02570">
    <property type="entry name" value="PseudoU_synth_EcTruA"/>
    <property type="match status" value="1"/>
</dbReference>
<dbReference type="AlphaFoldDB" id="A0A9D9IFM2"/>
<feature type="active site" description="Nucleophile" evidence="4 5">
    <location>
        <position position="51"/>
    </location>
</feature>
<feature type="binding site" evidence="4 6">
    <location>
        <position position="111"/>
    </location>
    <ligand>
        <name>substrate</name>
    </ligand>
</feature>
<evidence type="ECO:0000313" key="10">
    <source>
        <dbReference type="Proteomes" id="UP000823603"/>
    </source>
</evidence>
<dbReference type="NCBIfam" id="TIGR00071">
    <property type="entry name" value="hisT_truA"/>
    <property type="match status" value="1"/>
</dbReference>
<dbReference type="InterPro" id="IPR020103">
    <property type="entry name" value="PsdUridine_synth_cat_dom_sf"/>
</dbReference>
<evidence type="ECO:0000259" key="8">
    <source>
        <dbReference type="Pfam" id="PF01416"/>
    </source>
</evidence>
<proteinExistence type="inferred from homology"/>
<evidence type="ECO:0000256" key="6">
    <source>
        <dbReference type="PIRSR" id="PIRSR001430-2"/>
    </source>
</evidence>
<dbReference type="Gene3D" id="3.30.70.660">
    <property type="entry name" value="Pseudouridine synthase I, catalytic domain, C-terminal subdomain"/>
    <property type="match status" value="1"/>
</dbReference>
<comment type="function">
    <text evidence="4">Formation of pseudouridine at positions 38, 39 and 40 in the anticodon stem and loop of transfer RNAs.</text>
</comment>
<sequence>MKFAIRLSYNGAPFCGWQLQKSGTTIQGELQNTLSMLLGTGISVTGAGRTDTGVNAVNYIAHFETPDKIRVDPEFLQYKLNAILPKAIAVHEICKAGESFHARFSAVSREYKYFIHRKKDPFIENFSYFCRYPLDLDKMNEAAALLAGRHDFRCFEKKGGGNQTSICTVYKAGWETYSPAHVSQLGYPAEEGDYIVFTVRADRFLRNMVRAIVGSLIDVGRGRHDTGWFRELISEGERSDAGESVPGKALFLCEVSYPE</sequence>
<dbReference type="GO" id="GO:0160147">
    <property type="term" value="F:tRNA pseudouridine(38-40) synthase activity"/>
    <property type="evidence" value="ECO:0007669"/>
    <property type="project" value="UniProtKB-EC"/>
</dbReference>
<comment type="similarity">
    <text evidence="1 4 7">Belongs to the tRNA pseudouridine synthase TruA family.</text>
</comment>
<dbReference type="PANTHER" id="PTHR11142">
    <property type="entry name" value="PSEUDOURIDYLATE SYNTHASE"/>
    <property type="match status" value="1"/>
</dbReference>
<organism evidence="9 10">
    <name type="scientific">Candidatus Cryptobacteroides faecavium</name>
    <dbReference type="NCBI Taxonomy" id="2840762"/>
    <lineage>
        <taxon>Bacteria</taxon>
        <taxon>Pseudomonadati</taxon>
        <taxon>Bacteroidota</taxon>
        <taxon>Bacteroidia</taxon>
        <taxon>Bacteroidales</taxon>
        <taxon>Candidatus Cryptobacteroides</taxon>
    </lineage>
</organism>
<dbReference type="GO" id="GO:0003723">
    <property type="term" value="F:RNA binding"/>
    <property type="evidence" value="ECO:0007669"/>
    <property type="project" value="InterPro"/>
</dbReference>
<reference evidence="9" key="2">
    <citation type="journal article" date="2021" name="PeerJ">
        <title>Extensive microbial diversity within the chicken gut microbiome revealed by metagenomics and culture.</title>
        <authorList>
            <person name="Gilroy R."/>
            <person name="Ravi A."/>
            <person name="Getino M."/>
            <person name="Pursley I."/>
            <person name="Horton D.L."/>
            <person name="Alikhan N.F."/>
            <person name="Baker D."/>
            <person name="Gharbi K."/>
            <person name="Hall N."/>
            <person name="Watson M."/>
            <person name="Adriaenssens E.M."/>
            <person name="Foster-Nyarko E."/>
            <person name="Jarju S."/>
            <person name="Secka A."/>
            <person name="Antonio M."/>
            <person name="Oren A."/>
            <person name="Chaudhuri R.R."/>
            <person name="La Ragione R."/>
            <person name="Hildebrand F."/>
            <person name="Pallen M.J."/>
        </authorList>
    </citation>
    <scope>NUCLEOTIDE SEQUENCE</scope>
    <source>
        <strain evidence="9">B2-22910</strain>
    </source>
</reference>
<name>A0A9D9IFM2_9BACT</name>
<comment type="caution">
    <text evidence="4">Lacks conserved residue(s) required for the propagation of feature annotation.</text>
</comment>
<comment type="caution">
    <text evidence="9">The sequence shown here is derived from an EMBL/GenBank/DDBJ whole genome shotgun (WGS) entry which is preliminary data.</text>
</comment>
<dbReference type="PANTHER" id="PTHR11142:SF0">
    <property type="entry name" value="TRNA PSEUDOURIDINE SYNTHASE-LIKE 1"/>
    <property type="match status" value="1"/>
</dbReference>
<evidence type="ECO:0000256" key="2">
    <source>
        <dbReference type="ARBA" id="ARBA00022694"/>
    </source>
</evidence>
<dbReference type="InterPro" id="IPR001406">
    <property type="entry name" value="PsdUridine_synth_TruA"/>
</dbReference>